<dbReference type="EMBL" id="CAAALY010007713">
    <property type="protein sequence ID" value="VEL09973.1"/>
    <property type="molecule type" value="Genomic_DNA"/>
</dbReference>
<gene>
    <name evidence="5" type="ORF">PXEA_LOCUS3413</name>
</gene>
<protein>
    <recommendedName>
        <fullName evidence="2">Lipase maturation factor 2</fullName>
    </recommendedName>
</protein>
<feature type="domain" description="Lipase maturation factor 1/2 C-terminal" evidence="4">
    <location>
        <begin position="40"/>
        <end position="91"/>
    </location>
</feature>
<dbReference type="GO" id="GO:0005789">
    <property type="term" value="C:endoplasmic reticulum membrane"/>
    <property type="evidence" value="ECO:0007669"/>
    <property type="project" value="TreeGrafter"/>
</dbReference>
<dbReference type="Proteomes" id="UP000784294">
    <property type="component" value="Unassembled WGS sequence"/>
</dbReference>
<dbReference type="InterPro" id="IPR057433">
    <property type="entry name" value="LMF1/2_C"/>
</dbReference>
<evidence type="ECO:0000313" key="5">
    <source>
        <dbReference type="EMBL" id="VEL09973.1"/>
    </source>
</evidence>
<dbReference type="PANTHER" id="PTHR14463">
    <property type="entry name" value="LIPASE MATURATION FACTOR"/>
    <property type="match status" value="1"/>
</dbReference>
<keyword evidence="1" id="KW-0325">Glycoprotein</keyword>
<sequence length="154" mass="16696">MGACILLASFVPLSTLHPDTQTQLPAPISNLYAASRPASLVNGYGLFRRMTGVGGRPELVIEGSQTETGPWREYEFHHKPGRVDKTLPFIDHRYEDQDNVAVGCSFIWLYTVVGSTLLSQLGRSVMETLCNAPSPVSSAIIFVISSIGPLAGYV</sequence>
<name>A0A3S5BMY9_9PLAT</name>
<evidence type="ECO:0000259" key="4">
    <source>
        <dbReference type="Pfam" id="PF25179"/>
    </source>
</evidence>
<dbReference type="PANTHER" id="PTHR14463:SF5">
    <property type="entry name" value="LIPASE MATURATION FACTOR 2"/>
    <property type="match status" value="1"/>
</dbReference>
<keyword evidence="6" id="KW-1185">Reference proteome</keyword>
<feature type="chain" id="PRO_5018552698" description="Lipase maturation factor 2" evidence="3">
    <location>
        <begin position="17"/>
        <end position="154"/>
    </location>
</feature>
<feature type="signal peptide" evidence="3">
    <location>
        <begin position="1"/>
        <end position="16"/>
    </location>
</feature>
<dbReference type="OrthoDB" id="434126at2759"/>
<evidence type="ECO:0000256" key="2">
    <source>
        <dbReference type="ARBA" id="ARBA00040643"/>
    </source>
</evidence>
<dbReference type="Pfam" id="PF25179">
    <property type="entry name" value="LMF1_C"/>
    <property type="match status" value="1"/>
</dbReference>
<evidence type="ECO:0000256" key="3">
    <source>
        <dbReference type="SAM" id="SignalP"/>
    </source>
</evidence>
<organism evidence="5 6">
    <name type="scientific">Protopolystoma xenopodis</name>
    <dbReference type="NCBI Taxonomy" id="117903"/>
    <lineage>
        <taxon>Eukaryota</taxon>
        <taxon>Metazoa</taxon>
        <taxon>Spiralia</taxon>
        <taxon>Lophotrochozoa</taxon>
        <taxon>Platyhelminthes</taxon>
        <taxon>Monogenea</taxon>
        <taxon>Polyopisthocotylea</taxon>
        <taxon>Polystomatidea</taxon>
        <taxon>Polystomatidae</taxon>
        <taxon>Protopolystoma</taxon>
    </lineage>
</organism>
<dbReference type="AlphaFoldDB" id="A0A3S5BMY9"/>
<keyword evidence="3" id="KW-0732">Signal</keyword>
<evidence type="ECO:0000313" key="6">
    <source>
        <dbReference type="Proteomes" id="UP000784294"/>
    </source>
</evidence>
<proteinExistence type="predicted"/>
<dbReference type="InterPro" id="IPR009613">
    <property type="entry name" value="LMF"/>
</dbReference>
<comment type="caution">
    <text evidence="5">The sequence shown here is derived from an EMBL/GenBank/DDBJ whole genome shotgun (WGS) entry which is preliminary data.</text>
</comment>
<dbReference type="GO" id="GO:0051604">
    <property type="term" value="P:protein maturation"/>
    <property type="evidence" value="ECO:0007669"/>
    <property type="project" value="InterPro"/>
</dbReference>
<reference evidence="5" key="1">
    <citation type="submission" date="2018-11" db="EMBL/GenBank/DDBJ databases">
        <authorList>
            <consortium name="Pathogen Informatics"/>
        </authorList>
    </citation>
    <scope>NUCLEOTIDE SEQUENCE</scope>
</reference>
<accession>A0A3S5BMY9</accession>
<evidence type="ECO:0000256" key="1">
    <source>
        <dbReference type="ARBA" id="ARBA00023180"/>
    </source>
</evidence>